<evidence type="ECO:0000256" key="1">
    <source>
        <dbReference type="SAM" id="Phobius"/>
    </source>
</evidence>
<dbReference type="AlphaFoldDB" id="A0A0A8HZ98"/>
<dbReference type="OrthoDB" id="5329957at2"/>
<dbReference type="InterPro" id="IPR007418">
    <property type="entry name" value="DUF474"/>
</dbReference>
<feature type="transmembrane region" description="Helical" evidence="1">
    <location>
        <begin position="122"/>
        <end position="141"/>
    </location>
</feature>
<proteinExistence type="predicted"/>
<keyword evidence="1" id="KW-0472">Membrane</keyword>
<reference evidence="2 3" key="1">
    <citation type="journal article" date="2014" name="Genome Biol. Evol.">
        <title>Comparative Genomics of the Campylobacter lari Group.</title>
        <authorList>
            <person name="Miller W.G."/>
            <person name="Yee E."/>
            <person name="Chapman M.H."/>
            <person name="Smith T.P."/>
            <person name="Bono J.L."/>
            <person name="Huynh S."/>
            <person name="Parker C.T."/>
            <person name="Vandamme P."/>
            <person name="Luong K."/>
            <person name="Korlach J."/>
        </authorList>
    </citation>
    <scope>NUCLEOTIDE SEQUENCE [LARGE SCALE GENOMIC DNA]</scope>
    <source>
        <strain evidence="3">RM3659</strain>
    </source>
</reference>
<organism evidence="2 3">
    <name type="scientific">Campylobacter lari NCTC 11845</name>
    <dbReference type="NCBI Taxonomy" id="1388749"/>
    <lineage>
        <taxon>Bacteria</taxon>
        <taxon>Pseudomonadati</taxon>
        <taxon>Campylobacterota</taxon>
        <taxon>Epsilonproteobacteria</taxon>
        <taxon>Campylobacterales</taxon>
        <taxon>Campylobacteraceae</taxon>
        <taxon>Campylobacter</taxon>
    </lineage>
</organism>
<accession>A0A0A8HZ98</accession>
<dbReference type="RefSeq" id="WP_039626622.1">
    <property type="nucleotide sequence ID" value="NZ_CP007775.1"/>
</dbReference>
<dbReference type="PIRSF" id="PIRSF015875">
    <property type="entry name" value="UCP015875"/>
    <property type="match status" value="1"/>
</dbReference>
<gene>
    <name evidence="2" type="ORF">UPTC3659_1297</name>
</gene>
<keyword evidence="1" id="KW-1133">Transmembrane helix</keyword>
<evidence type="ECO:0000313" key="2">
    <source>
        <dbReference type="EMBL" id="AJD02130.1"/>
    </source>
</evidence>
<keyword evidence="1" id="KW-0812">Transmembrane</keyword>
<protein>
    <submittedName>
        <fullName evidence="2">Putative membrane protein</fullName>
    </submittedName>
</protein>
<dbReference type="Proteomes" id="UP000031130">
    <property type="component" value="Chromosome"/>
</dbReference>
<dbReference type="HOGENOM" id="CLU_120951_1_0_7"/>
<evidence type="ECO:0000313" key="3">
    <source>
        <dbReference type="Proteomes" id="UP000031130"/>
    </source>
</evidence>
<feature type="transmembrane region" description="Helical" evidence="1">
    <location>
        <begin position="6"/>
        <end position="30"/>
    </location>
</feature>
<name>A0A0A8HZ98_CAMLA</name>
<feature type="transmembrane region" description="Helical" evidence="1">
    <location>
        <begin position="84"/>
        <end position="110"/>
    </location>
</feature>
<dbReference type="EMBL" id="CP007775">
    <property type="protein sequence ID" value="AJD02130.1"/>
    <property type="molecule type" value="Genomic_DNA"/>
</dbReference>
<feature type="transmembrane region" description="Helical" evidence="1">
    <location>
        <begin position="51"/>
        <end position="72"/>
    </location>
</feature>
<dbReference type="KEGG" id="cln:UPTC3659_1297"/>
<sequence>MHFIFICIHLICAIFFIAYVFFDVCVYRFAYKHQNKEDCDKIKKAYTKSSIIIFASIFILLLLSGFYLLSFYEINSFWDFFASNFGIFLFIKLLLLITMLVLTFYSLFFIKVLKRKDPLKSHLIALILCILIVICAKAMLYF</sequence>